<dbReference type="Gene3D" id="3.40.50.300">
    <property type="entry name" value="P-loop containing nucleotide triphosphate hydrolases"/>
    <property type="match status" value="1"/>
</dbReference>
<dbReference type="Gene3D" id="3.30.300.160">
    <property type="entry name" value="Type II secretion system, protein E, N-terminal domain"/>
    <property type="match status" value="1"/>
</dbReference>
<dbReference type="OrthoDB" id="9804785at2"/>
<dbReference type="GO" id="GO:0016887">
    <property type="term" value="F:ATP hydrolysis activity"/>
    <property type="evidence" value="ECO:0007669"/>
    <property type="project" value="TreeGrafter"/>
</dbReference>
<evidence type="ECO:0000313" key="5">
    <source>
        <dbReference type="EMBL" id="AOY88142.1"/>
    </source>
</evidence>
<dbReference type="PROSITE" id="PS00662">
    <property type="entry name" value="T2SP_E"/>
    <property type="match status" value="1"/>
</dbReference>
<accession>A0A1D9GKH1</accession>
<dbReference type="SUPFAM" id="SSF52540">
    <property type="entry name" value="P-loop containing nucleoside triphosphate hydrolases"/>
    <property type="match status" value="1"/>
</dbReference>
<dbReference type="EMBL" id="CP017715">
    <property type="protein sequence ID" value="AOY88142.1"/>
    <property type="molecule type" value="Genomic_DNA"/>
</dbReference>
<gene>
    <name evidence="5" type="ORF">BKP64_08140</name>
</gene>
<comment type="similarity">
    <text evidence="1">Belongs to the GSP E family.</text>
</comment>
<evidence type="ECO:0000256" key="1">
    <source>
        <dbReference type="ARBA" id="ARBA00006611"/>
    </source>
</evidence>
<dbReference type="Gene3D" id="3.30.450.90">
    <property type="match status" value="1"/>
</dbReference>
<evidence type="ECO:0000256" key="3">
    <source>
        <dbReference type="ARBA" id="ARBA00022840"/>
    </source>
</evidence>
<proteinExistence type="inferred from homology"/>
<dbReference type="InterPro" id="IPR037257">
    <property type="entry name" value="T2SS_E_N_sf"/>
</dbReference>
<dbReference type="InterPro" id="IPR007831">
    <property type="entry name" value="T2SS_GspE_N"/>
</dbReference>
<feature type="domain" description="Bacterial type II secretion system protein E" evidence="4">
    <location>
        <begin position="420"/>
        <end position="434"/>
    </location>
</feature>
<evidence type="ECO:0000259" key="4">
    <source>
        <dbReference type="PROSITE" id="PS00662"/>
    </source>
</evidence>
<organism evidence="5 6">
    <name type="scientific">Marinobacter salinus</name>
    <dbReference type="NCBI Taxonomy" id="1874317"/>
    <lineage>
        <taxon>Bacteria</taxon>
        <taxon>Pseudomonadati</taxon>
        <taxon>Pseudomonadota</taxon>
        <taxon>Gammaproteobacteria</taxon>
        <taxon>Pseudomonadales</taxon>
        <taxon>Marinobacteraceae</taxon>
        <taxon>Marinobacter</taxon>
    </lineage>
</organism>
<dbReference type="Pfam" id="PF00437">
    <property type="entry name" value="T2SSE"/>
    <property type="match status" value="1"/>
</dbReference>
<reference evidence="5 6" key="1">
    <citation type="submission" date="2016-10" db="EMBL/GenBank/DDBJ databases">
        <title>Marinobacter salinus sp. nov., a moderately halophilic bacterium isolated from a tidal flat environment.</title>
        <authorList>
            <person name="Park S.-J."/>
        </authorList>
    </citation>
    <scope>NUCLEOTIDE SEQUENCE [LARGE SCALE GENOMIC DNA]</scope>
    <source>
        <strain evidence="5 6">Hb8</strain>
    </source>
</reference>
<dbReference type="Proteomes" id="UP000177445">
    <property type="component" value="Chromosome"/>
</dbReference>
<keyword evidence="3" id="KW-0067">ATP-binding</keyword>
<evidence type="ECO:0000256" key="2">
    <source>
        <dbReference type="ARBA" id="ARBA00022741"/>
    </source>
</evidence>
<protein>
    <submittedName>
        <fullName evidence="5">Type II secretion system protein E</fullName>
    </submittedName>
</protein>
<dbReference type="STRING" id="1874317.BKP64_08140"/>
<dbReference type="InterPro" id="IPR001482">
    <property type="entry name" value="T2SS/T4SS_dom"/>
</dbReference>
<sequence>MSDTKTPEQARPLAPTRSTLTLRDVCTALVTSGEISQEDAERVLTTNIGTSSGAGQATRRHPLDLVAMAALTSQKTGRTLDLDRLSQWLAEWAGQPYYHIDPLKIDTPAIARVMSYAFAQRHGILAVEIGRDEILVASTEPFKNEWESNLRQAVGKDIRRVVANPEDIRRYTVEFYQLASSVSKAGGGQSSSGAGNQNFEQLLDLGTSSENPDANDQHVVKIVDWLLQYAFDQRASDIHIEPRRAVTQVRFRIDGVLHNVYEFPEHVGVAVTSRLKILGRLNVAEKRRPQDGRIKTRKPDNSEVELRLATMPTAFGEKMVMRIFDPEVLLKSYEQLGFSKEDRERWNTITSRPHGIVLVTGPTGSGKTTTLYSTLKQIASPELNVCTIEDPIEMVEPAFNQMQVQTNIDLTFAAGVRALLRQDPDIIMIGEIRDLETAEMAVQAALTGHLVLSTLHTNDAPSAITRLMELGIPPYLIRATVLGVMAQRLTRTLCPHCKAPAPADEQAWQTLTRPWKATCPKQFYQPVGCLECRNTGYLGRAGVYEIMSLSGGLVQQITEQCELEQLRLDAYKEGMKSLRLSGAQKVASGQTTVEEILRVTPESQR</sequence>
<dbReference type="GO" id="GO:0005524">
    <property type="term" value="F:ATP binding"/>
    <property type="evidence" value="ECO:0007669"/>
    <property type="project" value="UniProtKB-KW"/>
</dbReference>
<dbReference type="GO" id="GO:0005886">
    <property type="term" value="C:plasma membrane"/>
    <property type="evidence" value="ECO:0007669"/>
    <property type="project" value="TreeGrafter"/>
</dbReference>
<evidence type="ECO:0000313" key="6">
    <source>
        <dbReference type="Proteomes" id="UP000177445"/>
    </source>
</evidence>
<dbReference type="Pfam" id="PF05157">
    <property type="entry name" value="MshEN"/>
    <property type="match status" value="1"/>
</dbReference>
<keyword evidence="2" id="KW-0547">Nucleotide-binding</keyword>
<dbReference type="InterPro" id="IPR003593">
    <property type="entry name" value="AAA+_ATPase"/>
</dbReference>
<dbReference type="SUPFAM" id="SSF160246">
    <property type="entry name" value="EspE N-terminal domain-like"/>
    <property type="match status" value="1"/>
</dbReference>
<dbReference type="SMART" id="SM00382">
    <property type="entry name" value="AAA"/>
    <property type="match status" value="1"/>
</dbReference>
<keyword evidence="6" id="KW-1185">Reference proteome</keyword>
<dbReference type="AlphaFoldDB" id="A0A1D9GKH1"/>
<dbReference type="FunFam" id="3.40.50.300:FF:000398">
    <property type="entry name" value="Type IV pilus assembly ATPase PilB"/>
    <property type="match status" value="1"/>
</dbReference>
<dbReference type="InterPro" id="IPR027417">
    <property type="entry name" value="P-loop_NTPase"/>
</dbReference>
<dbReference type="PANTHER" id="PTHR30258">
    <property type="entry name" value="TYPE II SECRETION SYSTEM PROTEIN GSPE-RELATED"/>
    <property type="match status" value="1"/>
</dbReference>
<dbReference type="PANTHER" id="PTHR30258:SF13">
    <property type="entry name" value="SECRETION PATHWAY ATPASE-RELATED"/>
    <property type="match status" value="1"/>
</dbReference>
<name>A0A1D9GKH1_9GAMM</name>
<dbReference type="KEGG" id="msq:BKP64_08140"/>
<dbReference type="RefSeq" id="WP_070968355.1">
    <property type="nucleotide sequence ID" value="NZ_CP017715.1"/>
</dbReference>
<dbReference type="CDD" id="cd01129">
    <property type="entry name" value="PulE-GspE-like"/>
    <property type="match status" value="1"/>
</dbReference>